<keyword evidence="2" id="KW-1185">Reference proteome</keyword>
<sequence>MSFAQVSLNTESRPPARRLFEAIIFLLDFFILSPTYPEFLRIGSQCRCRGVFYRNRMSFHLLAPVKGFSGSHSLNWPYRGEQCPKFLAVYQWYYF</sequence>
<evidence type="ECO:0000313" key="1">
    <source>
        <dbReference type="EMBL" id="OMJ18131.1"/>
    </source>
</evidence>
<comment type="caution">
    <text evidence="1">The sequence shown here is derived from an EMBL/GenBank/DDBJ whole genome shotgun (WGS) entry which is preliminary data.</text>
</comment>
<reference evidence="2" key="1">
    <citation type="submission" date="2017-01" db="EMBL/GenBank/DDBJ databases">
        <authorList>
            <person name="Wang Y."/>
            <person name="White M."/>
            <person name="Kvist S."/>
            <person name="Moncalvo J.-M."/>
        </authorList>
    </citation>
    <scope>NUCLEOTIDE SEQUENCE [LARGE SCALE GENOMIC DNA]</scope>
    <source>
        <strain evidence="2">ID-206-W2</strain>
    </source>
</reference>
<protein>
    <submittedName>
        <fullName evidence="1">Uncharacterized protein</fullName>
    </submittedName>
</protein>
<dbReference type="EMBL" id="LSSM01003361">
    <property type="protein sequence ID" value="OMJ18131.1"/>
    <property type="molecule type" value="Genomic_DNA"/>
</dbReference>
<name>A0A1R1XU22_9FUNG</name>
<gene>
    <name evidence="1" type="ORF">AYI69_g7150</name>
</gene>
<dbReference type="Proteomes" id="UP000187429">
    <property type="component" value="Unassembled WGS sequence"/>
</dbReference>
<evidence type="ECO:0000313" key="2">
    <source>
        <dbReference type="Proteomes" id="UP000187429"/>
    </source>
</evidence>
<organism evidence="1 2">
    <name type="scientific">Smittium culicis</name>
    <dbReference type="NCBI Taxonomy" id="133412"/>
    <lineage>
        <taxon>Eukaryota</taxon>
        <taxon>Fungi</taxon>
        <taxon>Fungi incertae sedis</taxon>
        <taxon>Zoopagomycota</taxon>
        <taxon>Kickxellomycotina</taxon>
        <taxon>Harpellomycetes</taxon>
        <taxon>Harpellales</taxon>
        <taxon>Legeriomycetaceae</taxon>
        <taxon>Smittium</taxon>
    </lineage>
</organism>
<proteinExistence type="predicted"/>
<accession>A0A1R1XU22</accession>
<dbReference type="AlphaFoldDB" id="A0A1R1XU22"/>